<protein>
    <submittedName>
        <fullName evidence="2">Uncharacterized protein</fullName>
    </submittedName>
</protein>
<organism evidence="2 3">
    <name type="scientific">Streptomyces graminofaciens</name>
    <dbReference type="NCBI Taxonomy" id="68212"/>
    <lineage>
        <taxon>Bacteria</taxon>
        <taxon>Bacillati</taxon>
        <taxon>Actinomycetota</taxon>
        <taxon>Actinomycetes</taxon>
        <taxon>Kitasatosporales</taxon>
        <taxon>Streptomycetaceae</taxon>
        <taxon>Streptomyces</taxon>
    </lineage>
</organism>
<gene>
    <name evidence="2" type="ORF">SGFS_057740</name>
</gene>
<dbReference type="Pfam" id="PF11273">
    <property type="entry name" value="DUF3073"/>
    <property type="match status" value="1"/>
</dbReference>
<sequence>MGVGSGTVEALRTGLSTESPFQIMNACQDSGAIEPRIRGGRAMGRGRAKAKQTKVARQLKYSSGGTDLSRLANELGASTSNQPPNGEPFEDDDEEDDPYAQYADLYNDDDEDEDDQSGPTSHRRGA</sequence>
<evidence type="ECO:0000256" key="1">
    <source>
        <dbReference type="SAM" id="MobiDB-lite"/>
    </source>
</evidence>
<reference evidence="2 3" key="2">
    <citation type="journal article" date="2023" name="ChemBioChem">
        <title>Acyltransferase Domain Exchange between Two Independent Type I Polyketide Synthases in the Same Producer Strain of Macrolide Antibiotics.</title>
        <authorList>
            <person name="Kudo F."/>
            <person name="Kishikawa K."/>
            <person name="Tsuboi K."/>
            <person name="Kido T."/>
            <person name="Usui T."/>
            <person name="Hashimoto J."/>
            <person name="Shin-Ya K."/>
            <person name="Miyanaga A."/>
            <person name="Eguchi T."/>
        </authorList>
    </citation>
    <scope>NUCLEOTIDE SEQUENCE [LARGE SCALE GENOMIC DNA]</scope>
    <source>
        <strain evidence="2 3">A-8890</strain>
    </source>
</reference>
<feature type="region of interest" description="Disordered" evidence="1">
    <location>
        <begin position="32"/>
        <end position="126"/>
    </location>
</feature>
<feature type="compositionally biased region" description="Acidic residues" evidence="1">
    <location>
        <begin position="106"/>
        <end position="116"/>
    </location>
</feature>
<feature type="compositionally biased region" description="Acidic residues" evidence="1">
    <location>
        <begin position="88"/>
        <end position="98"/>
    </location>
</feature>
<dbReference type="EMBL" id="AP018448">
    <property type="protein sequence ID" value="BBC34480.1"/>
    <property type="molecule type" value="Genomic_DNA"/>
</dbReference>
<proteinExistence type="predicted"/>
<dbReference type="InterPro" id="IPR021426">
    <property type="entry name" value="DUF3073"/>
</dbReference>
<evidence type="ECO:0000313" key="3">
    <source>
        <dbReference type="Proteomes" id="UP001321542"/>
    </source>
</evidence>
<name>A0ABM7FEB2_9ACTN</name>
<feature type="compositionally biased region" description="Basic residues" evidence="1">
    <location>
        <begin position="44"/>
        <end position="54"/>
    </location>
</feature>
<accession>A0ABM7FEB2</accession>
<dbReference type="Proteomes" id="UP001321542">
    <property type="component" value="Chromosome"/>
</dbReference>
<reference evidence="2 3" key="1">
    <citation type="journal article" date="2010" name="ChemBioChem">
        <title>Cloning and characterization of the biosynthetic gene cluster of 16-membered macrolide antibiotic FD-891: involvement of a dual functional cytochrome P450 monooxygenase catalyzing epoxidation and hydroxylation.</title>
        <authorList>
            <person name="Kudo F."/>
            <person name="Motegi A."/>
            <person name="Mizoue K."/>
            <person name="Eguchi T."/>
        </authorList>
    </citation>
    <scope>NUCLEOTIDE SEQUENCE [LARGE SCALE GENOMIC DNA]</scope>
    <source>
        <strain evidence="2 3">A-8890</strain>
    </source>
</reference>
<keyword evidence="3" id="KW-1185">Reference proteome</keyword>
<evidence type="ECO:0000313" key="2">
    <source>
        <dbReference type="EMBL" id="BBC34480.1"/>
    </source>
</evidence>